<comment type="function">
    <text evidence="3 4">Catalyzes the conversion of N5-carboxyaminoimidazole ribonucleotide (N5-CAIR) to 4-carboxy-5-aminoimidazole ribonucleotide (CAIR).</text>
</comment>
<protein>
    <recommendedName>
        <fullName evidence="3 4">N5-carboxyaminoimidazole ribonucleotide mutase</fullName>
        <shortName evidence="3 4">N5-CAIR mutase</shortName>
        <ecNumber evidence="3 4">5.4.99.18</ecNumber>
    </recommendedName>
    <alternativeName>
        <fullName evidence="3">5-(carboxyamino)imidazole ribonucleotide mutase</fullName>
    </alternativeName>
</protein>
<evidence type="ECO:0000256" key="4">
    <source>
        <dbReference type="PIRNR" id="PIRNR001338"/>
    </source>
</evidence>
<dbReference type="InterPro" id="IPR000031">
    <property type="entry name" value="PurE_dom"/>
</dbReference>
<evidence type="ECO:0000256" key="3">
    <source>
        <dbReference type="HAMAP-Rule" id="MF_01929"/>
    </source>
</evidence>
<feature type="binding site" evidence="3 5">
    <location>
        <position position="33"/>
    </location>
    <ligand>
        <name>substrate</name>
    </ligand>
</feature>
<evidence type="ECO:0000313" key="8">
    <source>
        <dbReference type="EMBL" id="MBU2690547.1"/>
    </source>
</evidence>
<dbReference type="EC" id="5.4.99.18" evidence="3 4"/>
<comment type="caution">
    <text evidence="8">The sequence shown here is derived from an EMBL/GenBank/DDBJ whole genome shotgun (WGS) entry which is preliminary data.</text>
</comment>
<dbReference type="PIRSF" id="PIRSF001338">
    <property type="entry name" value="AIR_carboxylase"/>
    <property type="match status" value="1"/>
</dbReference>
<evidence type="ECO:0000256" key="2">
    <source>
        <dbReference type="ARBA" id="ARBA00023235"/>
    </source>
</evidence>
<comment type="similarity">
    <text evidence="3">Belongs to the AIR carboxylase family. Class I subfamily.</text>
</comment>
<dbReference type="SMART" id="SM01001">
    <property type="entry name" value="AIRC"/>
    <property type="match status" value="1"/>
</dbReference>
<evidence type="ECO:0000259" key="7">
    <source>
        <dbReference type="SMART" id="SM01001"/>
    </source>
</evidence>
<sequence length="176" mass="18275">MTGTQKKTRPAPKSGAKQETKPRVGILYGSVNDESIVVEAIKILEGTFKIPCESKVLSAHRTPDATRTYVKGAKARGIKILIGVAGLAAHLPGVIASYTSLPVLGVPVAGPNLDGMDALLSIVQMPAGVPVGTLGIGKVGARNAALLAARILALENKEIADRLDKLIQHMAEGGRV</sequence>
<dbReference type="GO" id="GO:0016829">
    <property type="term" value="F:lyase activity"/>
    <property type="evidence" value="ECO:0007669"/>
    <property type="project" value="UniProtKB-KW"/>
</dbReference>
<proteinExistence type="inferred from homology"/>
<evidence type="ECO:0000256" key="6">
    <source>
        <dbReference type="SAM" id="MobiDB-lite"/>
    </source>
</evidence>
<dbReference type="HAMAP" id="MF_01929">
    <property type="entry name" value="PurE_classI"/>
    <property type="match status" value="1"/>
</dbReference>
<dbReference type="InterPro" id="IPR024694">
    <property type="entry name" value="PurE_prokaryotes"/>
</dbReference>
<dbReference type="PANTHER" id="PTHR23046">
    <property type="entry name" value="PHOSPHORIBOSYLAMINOIMIDAZOLE CARBOXYLASE CATALYTIC SUBUNIT"/>
    <property type="match status" value="1"/>
</dbReference>
<keyword evidence="8" id="KW-0456">Lyase</keyword>
<gene>
    <name evidence="3 8" type="primary">purE</name>
    <name evidence="8" type="ORF">KJ970_06425</name>
</gene>
<dbReference type="EMBL" id="JAHJDP010000032">
    <property type="protein sequence ID" value="MBU2690547.1"/>
    <property type="molecule type" value="Genomic_DNA"/>
</dbReference>
<dbReference type="NCBIfam" id="TIGR01162">
    <property type="entry name" value="purE"/>
    <property type="match status" value="1"/>
</dbReference>
<feature type="region of interest" description="Disordered" evidence="6">
    <location>
        <begin position="1"/>
        <end position="21"/>
    </location>
</feature>
<evidence type="ECO:0000313" key="9">
    <source>
        <dbReference type="Proteomes" id="UP000777784"/>
    </source>
</evidence>
<comment type="catalytic activity">
    <reaction evidence="3 4">
        <text>5-carboxyamino-1-(5-phospho-D-ribosyl)imidazole + H(+) = 5-amino-1-(5-phospho-D-ribosyl)imidazole-4-carboxylate</text>
        <dbReference type="Rhea" id="RHEA:13193"/>
        <dbReference type="ChEBI" id="CHEBI:15378"/>
        <dbReference type="ChEBI" id="CHEBI:58730"/>
        <dbReference type="ChEBI" id="CHEBI:77657"/>
        <dbReference type="EC" id="5.4.99.18"/>
    </reaction>
</comment>
<accession>A0A948W302</accession>
<dbReference type="Proteomes" id="UP000777784">
    <property type="component" value="Unassembled WGS sequence"/>
</dbReference>
<dbReference type="GO" id="GO:0006189">
    <property type="term" value="P:'de novo' IMP biosynthetic process"/>
    <property type="evidence" value="ECO:0007669"/>
    <property type="project" value="UniProtKB-UniRule"/>
</dbReference>
<comment type="pathway">
    <text evidence="3 4">Purine metabolism; IMP biosynthesis via de novo pathway; 5-amino-1-(5-phospho-D-ribosyl)imidazole-4-carboxylate from 5-amino-1-(5-phospho-D-ribosyl)imidazole (N5-CAIR route): step 2/2.</text>
</comment>
<name>A0A948W302_UNCEI</name>
<dbReference type="InterPro" id="IPR033747">
    <property type="entry name" value="PurE_ClassI"/>
</dbReference>
<evidence type="ECO:0000256" key="1">
    <source>
        <dbReference type="ARBA" id="ARBA00022755"/>
    </source>
</evidence>
<evidence type="ECO:0000256" key="5">
    <source>
        <dbReference type="PIRSR" id="PIRSR001338-1"/>
    </source>
</evidence>
<feature type="compositionally biased region" description="Basic residues" evidence="6">
    <location>
        <begin position="1"/>
        <end position="10"/>
    </location>
</feature>
<keyword evidence="1 3" id="KW-0658">Purine biosynthesis</keyword>
<dbReference type="Pfam" id="PF00731">
    <property type="entry name" value="AIRC"/>
    <property type="match status" value="1"/>
</dbReference>
<dbReference type="PANTHER" id="PTHR23046:SF2">
    <property type="entry name" value="PHOSPHORIBOSYLAMINOIMIDAZOLE CARBOXYLASE"/>
    <property type="match status" value="1"/>
</dbReference>
<dbReference type="SUPFAM" id="SSF52255">
    <property type="entry name" value="N5-CAIR mutase (phosphoribosylaminoimidazole carboxylase, PurE)"/>
    <property type="match status" value="1"/>
</dbReference>
<feature type="domain" description="PurE" evidence="7">
    <location>
        <begin position="22"/>
        <end position="174"/>
    </location>
</feature>
<organism evidence="8 9">
    <name type="scientific">Eiseniibacteriota bacterium</name>
    <dbReference type="NCBI Taxonomy" id="2212470"/>
    <lineage>
        <taxon>Bacteria</taxon>
        <taxon>Candidatus Eiseniibacteriota</taxon>
    </lineage>
</organism>
<feature type="binding site" evidence="3 5">
    <location>
        <position position="61"/>
    </location>
    <ligand>
        <name>substrate</name>
    </ligand>
</feature>
<dbReference type="Gene3D" id="3.40.50.1970">
    <property type="match status" value="1"/>
</dbReference>
<keyword evidence="2 3" id="KW-0413">Isomerase</keyword>
<feature type="binding site" evidence="3 5">
    <location>
        <position position="30"/>
    </location>
    <ligand>
        <name>substrate</name>
    </ligand>
</feature>
<dbReference type="GO" id="GO:0034023">
    <property type="term" value="F:5-(carboxyamino)imidazole ribonucleotide mutase activity"/>
    <property type="evidence" value="ECO:0007669"/>
    <property type="project" value="UniProtKB-UniRule"/>
</dbReference>
<reference evidence="8" key="1">
    <citation type="submission" date="2021-05" db="EMBL/GenBank/DDBJ databases">
        <title>Energy efficiency and biological interactions define the core microbiome of deep oligotrophic groundwater.</title>
        <authorList>
            <person name="Mehrshad M."/>
            <person name="Lopez-Fernandez M."/>
            <person name="Bell E."/>
            <person name="Bernier-Latmani R."/>
            <person name="Bertilsson S."/>
            <person name="Dopson M."/>
        </authorList>
    </citation>
    <scope>NUCLEOTIDE SEQUENCE</scope>
    <source>
        <strain evidence="8">Modern_marine.mb.64</strain>
    </source>
</reference>
<dbReference type="AlphaFoldDB" id="A0A948W302"/>